<organism evidence="1 2">
    <name type="scientific">Haloquadratum walsbyi J07HQW1</name>
    <dbReference type="NCBI Taxonomy" id="1238424"/>
    <lineage>
        <taxon>Archaea</taxon>
        <taxon>Methanobacteriati</taxon>
        <taxon>Methanobacteriota</taxon>
        <taxon>Stenosarchaea group</taxon>
        <taxon>Halobacteria</taxon>
        <taxon>Halobacteriales</taxon>
        <taxon>Haloferacaceae</taxon>
        <taxon>Haloquadratum</taxon>
    </lineage>
</organism>
<accession>U1N6W6</accession>
<dbReference type="EMBL" id="KE356560">
    <property type="protein sequence ID" value="ERG92390.1"/>
    <property type="molecule type" value="Genomic_DNA"/>
</dbReference>
<dbReference type="STRING" id="1238424.J07HQW1_02433"/>
<evidence type="ECO:0000313" key="1">
    <source>
        <dbReference type="EMBL" id="ERG92390.1"/>
    </source>
</evidence>
<sequence>MKYTRVLGSDRGRGRAHYPDLMSDISSVLYLEFNLYTDECVKRS</sequence>
<dbReference type="AlphaFoldDB" id="U1N6W6"/>
<protein>
    <submittedName>
        <fullName evidence="1">Uncharacterized protein</fullName>
    </submittedName>
</protein>
<evidence type="ECO:0000313" key="2">
    <source>
        <dbReference type="Proteomes" id="UP000030649"/>
    </source>
</evidence>
<dbReference type="HOGENOM" id="CLU_3210700_0_0_2"/>
<name>U1N6W6_9EURY</name>
<reference evidence="1 2" key="1">
    <citation type="journal article" date="2013" name="PLoS ONE">
        <title>Assembly-driven community genomics of a hypersaline microbial ecosystem.</title>
        <authorList>
            <person name="Podell S."/>
            <person name="Ugalde J.A."/>
            <person name="Narasingarao P."/>
            <person name="Banfield J.F."/>
            <person name="Heidelberg K.B."/>
            <person name="Allen E.E."/>
        </authorList>
    </citation>
    <scope>NUCLEOTIDE SEQUENCE [LARGE SCALE GENOMIC DNA]</scope>
    <source>
        <strain evidence="2">J07HQW1</strain>
    </source>
</reference>
<gene>
    <name evidence="1" type="ORF">J07HQW1_02433</name>
</gene>
<proteinExistence type="predicted"/>
<dbReference type="Proteomes" id="UP000030649">
    <property type="component" value="Unassembled WGS sequence"/>
</dbReference>